<protein>
    <submittedName>
        <fullName evidence="1">Uncharacterized protein</fullName>
    </submittedName>
</protein>
<name>A0A1Y2K9K5_9PROT</name>
<accession>A0A1Y2K9K5</accession>
<reference evidence="1 2" key="1">
    <citation type="journal article" date="2016" name="BMC Genomics">
        <title>Combined genomic and structural analyses of a cultured magnetotactic bacterium reveals its niche adaptation to a dynamic environment.</title>
        <authorList>
            <person name="Araujo A.C."/>
            <person name="Morillo V."/>
            <person name="Cypriano J."/>
            <person name="Teixeira L.C."/>
            <person name="Leao P."/>
            <person name="Lyra S."/>
            <person name="Almeida L.G."/>
            <person name="Bazylinski D.A."/>
            <person name="Vasconcellos A.T."/>
            <person name="Abreu F."/>
            <person name="Lins U."/>
        </authorList>
    </citation>
    <scope>NUCLEOTIDE SEQUENCE [LARGE SCALE GENOMIC DNA]</scope>
    <source>
        <strain evidence="1 2">IT-1</strain>
    </source>
</reference>
<comment type="caution">
    <text evidence="1">The sequence shown here is derived from an EMBL/GenBank/DDBJ whole genome shotgun (WGS) entry which is preliminary data.</text>
</comment>
<dbReference type="Proteomes" id="UP000194003">
    <property type="component" value="Unassembled WGS sequence"/>
</dbReference>
<keyword evidence="2" id="KW-1185">Reference proteome</keyword>
<organism evidence="1 2">
    <name type="scientific">Magnetofaba australis IT-1</name>
    <dbReference type="NCBI Taxonomy" id="1434232"/>
    <lineage>
        <taxon>Bacteria</taxon>
        <taxon>Pseudomonadati</taxon>
        <taxon>Pseudomonadota</taxon>
        <taxon>Magnetococcia</taxon>
        <taxon>Magnetococcales</taxon>
        <taxon>Magnetococcaceae</taxon>
        <taxon>Magnetofaba</taxon>
    </lineage>
</organism>
<gene>
    <name evidence="1" type="ORF">MAIT1_04392</name>
</gene>
<dbReference type="AlphaFoldDB" id="A0A1Y2K9K5"/>
<sequence length="271" mass="30860">MNITALVDSEIALWTAVLERALTDAHLLLKQARRKPELWQDMPFRIEVNRLRRFFRERSMEVGGFGFLCDLLQIGIDKAAQRIEDEFLTHLKLPPLERQPKTEDDRREDMNATITLKQLHTMPLSDVAKLDGAALADLQQQANAALERAKSAKEFLDGAIARKYGDLIKQLRQQSGKDFGTVRFTDGNVQVVSDLPKRPQWDQKKLEGVVERIKSSGEDAREFVEISYRVSERKFNAWPSQIRSAFEGARTVKPGKPTFKLAVSVEKQEAA</sequence>
<dbReference type="STRING" id="1434232.MAIT1_04392"/>
<evidence type="ECO:0000313" key="1">
    <source>
        <dbReference type="EMBL" id="OSM07629.1"/>
    </source>
</evidence>
<evidence type="ECO:0000313" key="2">
    <source>
        <dbReference type="Proteomes" id="UP000194003"/>
    </source>
</evidence>
<proteinExistence type="predicted"/>
<dbReference type="EMBL" id="LVJN01000013">
    <property type="protein sequence ID" value="OSM07629.1"/>
    <property type="molecule type" value="Genomic_DNA"/>
</dbReference>